<dbReference type="InterPro" id="IPR010982">
    <property type="entry name" value="Lambda_DNA-bd_dom_sf"/>
</dbReference>
<dbReference type="InterPro" id="IPR001387">
    <property type="entry name" value="Cro/C1-type_HTH"/>
</dbReference>
<organism evidence="2 3">
    <name type="scientific">Nocardiopsis endophytica</name>
    <dbReference type="NCBI Taxonomy" id="3018445"/>
    <lineage>
        <taxon>Bacteria</taxon>
        <taxon>Bacillati</taxon>
        <taxon>Actinomycetota</taxon>
        <taxon>Actinomycetes</taxon>
        <taxon>Streptosporangiales</taxon>
        <taxon>Nocardiopsidaceae</taxon>
        <taxon>Nocardiopsis</taxon>
    </lineage>
</organism>
<dbReference type="PROSITE" id="PS50943">
    <property type="entry name" value="HTH_CROC1"/>
    <property type="match status" value="1"/>
</dbReference>
<dbReference type="Pfam" id="PF13560">
    <property type="entry name" value="HTH_31"/>
    <property type="match status" value="1"/>
</dbReference>
<dbReference type="SMART" id="SM00530">
    <property type="entry name" value="HTH_XRE"/>
    <property type="match status" value="1"/>
</dbReference>
<accession>A0ABT4U1P2</accession>
<evidence type="ECO:0000313" key="3">
    <source>
        <dbReference type="Proteomes" id="UP001527866"/>
    </source>
</evidence>
<dbReference type="Gene3D" id="1.10.260.40">
    <property type="entry name" value="lambda repressor-like DNA-binding domains"/>
    <property type="match status" value="1"/>
</dbReference>
<reference evidence="2 3" key="1">
    <citation type="submission" date="2023-01" db="EMBL/GenBank/DDBJ databases">
        <title>Draft genome sequence of Nocardiopsis sp. RSe5-2 isolated from halophytes.</title>
        <authorList>
            <person name="Duangmal K."/>
            <person name="Chantavorakit T."/>
        </authorList>
    </citation>
    <scope>NUCLEOTIDE SEQUENCE [LARGE SCALE GENOMIC DNA]</scope>
    <source>
        <strain evidence="2 3">RSe5-2</strain>
    </source>
</reference>
<dbReference type="Proteomes" id="UP001527866">
    <property type="component" value="Unassembled WGS sequence"/>
</dbReference>
<proteinExistence type="predicted"/>
<gene>
    <name evidence="2" type="ORF">O4J56_07060</name>
</gene>
<feature type="domain" description="HTH cro/C1-type" evidence="1">
    <location>
        <begin position="16"/>
        <end position="70"/>
    </location>
</feature>
<dbReference type="SUPFAM" id="SSF47413">
    <property type="entry name" value="lambda repressor-like DNA-binding domains"/>
    <property type="match status" value="1"/>
</dbReference>
<evidence type="ECO:0000259" key="1">
    <source>
        <dbReference type="PROSITE" id="PS50943"/>
    </source>
</evidence>
<protein>
    <submittedName>
        <fullName evidence="2">Helix-turn-helix transcriptional regulator</fullName>
    </submittedName>
</protein>
<keyword evidence="3" id="KW-1185">Reference proteome</keyword>
<dbReference type="Pfam" id="PF19054">
    <property type="entry name" value="DUF5753"/>
    <property type="match status" value="1"/>
</dbReference>
<name>A0ABT4U1P2_9ACTN</name>
<sequence>MPQKPDPLWARWGAELALLRSRAGMTQTDLGRRALLSKSAISSFELGTRTPKVHHAEKLDNALSTDGTLVRLWRNLHKQRQVPDWFLDALMLERSSREIRQYQSILVPGLLQTPDYARTLIRLREPQATDEHVAQLVKGRIGRLPEITPRKPLLWFVVDEIVIKRVVGTPKTMAEQARHIASLVDDGTIRFQVLRETGLHPGICAPFRIMTLHESKAVLCQEKAIGDEVVDDPVKVNKIATLFGAMQAEALSVGESLALLREQQKEFEQ</sequence>
<comment type="caution">
    <text evidence="2">The sequence shown here is derived from an EMBL/GenBank/DDBJ whole genome shotgun (WGS) entry which is preliminary data.</text>
</comment>
<dbReference type="CDD" id="cd00093">
    <property type="entry name" value="HTH_XRE"/>
    <property type="match status" value="1"/>
</dbReference>
<evidence type="ECO:0000313" key="2">
    <source>
        <dbReference type="EMBL" id="MDA2810395.1"/>
    </source>
</evidence>
<dbReference type="EMBL" id="JAQFWQ010000013">
    <property type="protein sequence ID" value="MDA2810395.1"/>
    <property type="molecule type" value="Genomic_DNA"/>
</dbReference>
<dbReference type="InterPro" id="IPR043917">
    <property type="entry name" value="DUF5753"/>
</dbReference>